<protein>
    <submittedName>
        <fullName evidence="1">Uncharacterized protein</fullName>
    </submittedName>
</protein>
<dbReference type="AlphaFoldDB" id="A0A653E2L6"/>
<organism evidence="1">
    <name type="scientific">Pseudomonas marincola</name>
    <dbReference type="NCBI Taxonomy" id="437900"/>
    <lineage>
        <taxon>Bacteria</taxon>
        <taxon>Pseudomonadati</taxon>
        <taxon>Pseudomonadota</taxon>
        <taxon>Gammaproteobacteria</taxon>
        <taxon>Pseudomonadales</taxon>
        <taxon>Pseudomonadaceae</taxon>
        <taxon>Pseudomonas</taxon>
    </lineage>
</organism>
<gene>
    <name evidence="1" type="ORF">PMYSY11_1802</name>
</gene>
<dbReference type="EMBL" id="LR215729">
    <property type="protein sequence ID" value="VEV96848.1"/>
    <property type="molecule type" value="Genomic_DNA"/>
</dbReference>
<evidence type="ECO:0000313" key="1">
    <source>
        <dbReference type="EMBL" id="VEV96848.1"/>
    </source>
</evidence>
<name>A0A653E2L6_9PSED</name>
<sequence>MSIGKVIYTIATSTRCLTCRWKLAGRLLPANARTCGTCSIPRCPEMPSLPVITALPAPPGKVPVVLALSTLKDHRYATQLGYWAVFLGIFVGLRRADDRVVAPRGDRRRLLQR</sequence>
<accession>A0A653E2L6</accession>
<reference evidence="1" key="1">
    <citation type="submission" date="2019-02" db="EMBL/GenBank/DDBJ databases">
        <authorList>
            <consortium name="Genoscope - CEA"/>
            <person name="William W."/>
        </authorList>
    </citation>
    <scope>NUCLEOTIDE SEQUENCE [LARGE SCALE GENOMIC DNA]</scope>
    <source>
        <strain evidence="1">YSy11</strain>
    </source>
</reference>
<proteinExistence type="predicted"/>